<evidence type="ECO:0008006" key="3">
    <source>
        <dbReference type="Google" id="ProtNLM"/>
    </source>
</evidence>
<evidence type="ECO:0000313" key="2">
    <source>
        <dbReference type="Proteomes" id="UP000799536"/>
    </source>
</evidence>
<dbReference type="OrthoDB" id="4161196at2759"/>
<comment type="caution">
    <text evidence="1">The sequence shown here is derived from an EMBL/GenBank/DDBJ whole genome shotgun (WGS) entry which is preliminary data.</text>
</comment>
<gene>
    <name evidence="1" type="ORF">GQ43DRAFT_457923</name>
</gene>
<dbReference type="AlphaFoldDB" id="A0A9P4JKS9"/>
<organism evidence="1 2">
    <name type="scientific">Delitschia confertaspora ATCC 74209</name>
    <dbReference type="NCBI Taxonomy" id="1513339"/>
    <lineage>
        <taxon>Eukaryota</taxon>
        <taxon>Fungi</taxon>
        <taxon>Dikarya</taxon>
        <taxon>Ascomycota</taxon>
        <taxon>Pezizomycotina</taxon>
        <taxon>Dothideomycetes</taxon>
        <taxon>Pleosporomycetidae</taxon>
        <taxon>Pleosporales</taxon>
        <taxon>Delitschiaceae</taxon>
        <taxon>Delitschia</taxon>
    </lineage>
</organism>
<accession>A0A9P4JKS9</accession>
<proteinExistence type="predicted"/>
<dbReference type="EMBL" id="ML994153">
    <property type="protein sequence ID" value="KAF2198313.1"/>
    <property type="molecule type" value="Genomic_DNA"/>
</dbReference>
<reference evidence="1" key="1">
    <citation type="journal article" date="2020" name="Stud. Mycol.">
        <title>101 Dothideomycetes genomes: a test case for predicting lifestyles and emergence of pathogens.</title>
        <authorList>
            <person name="Haridas S."/>
            <person name="Albert R."/>
            <person name="Binder M."/>
            <person name="Bloem J."/>
            <person name="Labutti K."/>
            <person name="Salamov A."/>
            <person name="Andreopoulos B."/>
            <person name="Baker S."/>
            <person name="Barry K."/>
            <person name="Bills G."/>
            <person name="Bluhm B."/>
            <person name="Cannon C."/>
            <person name="Castanera R."/>
            <person name="Culley D."/>
            <person name="Daum C."/>
            <person name="Ezra D."/>
            <person name="Gonzalez J."/>
            <person name="Henrissat B."/>
            <person name="Kuo A."/>
            <person name="Liang C."/>
            <person name="Lipzen A."/>
            <person name="Lutzoni F."/>
            <person name="Magnuson J."/>
            <person name="Mondo S."/>
            <person name="Nolan M."/>
            <person name="Ohm R."/>
            <person name="Pangilinan J."/>
            <person name="Park H.-J."/>
            <person name="Ramirez L."/>
            <person name="Alfaro M."/>
            <person name="Sun H."/>
            <person name="Tritt A."/>
            <person name="Yoshinaga Y."/>
            <person name="Zwiers L.-H."/>
            <person name="Turgeon B."/>
            <person name="Goodwin S."/>
            <person name="Spatafora J."/>
            <person name="Crous P."/>
            <person name="Grigoriev I."/>
        </authorList>
    </citation>
    <scope>NUCLEOTIDE SEQUENCE</scope>
    <source>
        <strain evidence="1">ATCC 74209</strain>
    </source>
</reference>
<dbReference type="Proteomes" id="UP000799536">
    <property type="component" value="Unassembled WGS sequence"/>
</dbReference>
<keyword evidence="2" id="KW-1185">Reference proteome</keyword>
<name>A0A9P4JKS9_9PLEO</name>
<dbReference type="PANTHER" id="PTHR33112">
    <property type="entry name" value="DOMAIN PROTEIN, PUTATIVE-RELATED"/>
    <property type="match status" value="1"/>
</dbReference>
<protein>
    <recommendedName>
        <fullName evidence="3">Heterokaryon incompatibility domain-containing protein</fullName>
    </recommendedName>
</protein>
<evidence type="ECO:0000313" key="1">
    <source>
        <dbReference type="EMBL" id="KAF2198313.1"/>
    </source>
</evidence>
<sequence length="347" mass="40038">MLCKAAANAVMSGGVGQDATGISDSAPVSLQILIEPHHLDNNEVWKRESSQMENVFSAAYCTIAASSAINSNARFLERHVSPKCVYVQNASGKRLYISTDIDDFDNDYFTLDPHSPKRLVQFGNRKIVNFISFLFQDYSKGDLTVLTDRHVAISGLEGRIRDALKCQSRYGIFQKYLHRNLLWKASDSKVKEILYDYHVPSWSWMAYSGGIQFIDIPFDRVDWIDNLRFDEESTHTIIANVWIFQHCRMKLHEARYTVLDFDGTERGWIQYDIEDSEELDKERCIVVGRRDSMKNGNRIENNDDDSIEKYYMLVVRPTTMETEYKRVGVGLVQIEYLVRLEGNVRIV</sequence>
<dbReference type="PANTHER" id="PTHR33112:SF10">
    <property type="entry name" value="TOL"/>
    <property type="match status" value="1"/>
</dbReference>